<dbReference type="PATRIC" id="fig|369723.5.peg.3127"/>
<evidence type="ECO:0000313" key="1">
    <source>
        <dbReference type="EMBL" id="ABP55475.1"/>
    </source>
</evidence>
<sequence>MSDDRLTTSDEELLVRLGSLLAEVDSVPESVRAAAVASYSWRSPDSELAKLVESMSAAAEVRGDEARLLTFRADSITIEVEVIPVRDRLRIVGQLVPPQPARVQVEQPGSESTVGTDADGLGRFMLDDTSPGPARLVCTLADSGPICTEWTTL</sequence>
<organism evidence="1 2">
    <name type="scientific">Salinispora tropica (strain ATCC BAA-916 / DSM 44818 / JCM 13857 / NBRC 105044 / CNB-440)</name>
    <dbReference type="NCBI Taxonomy" id="369723"/>
    <lineage>
        <taxon>Bacteria</taxon>
        <taxon>Bacillati</taxon>
        <taxon>Actinomycetota</taxon>
        <taxon>Actinomycetes</taxon>
        <taxon>Micromonosporales</taxon>
        <taxon>Micromonosporaceae</taxon>
        <taxon>Salinispora</taxon>
    </lineage>
</organism>
<gene>
    <name evidence="1" type="ordered locus">Strop_3038</name>
</gene>
<dbReference type="RefSeq" id="WP_012014253.1">
    <property type="nucleotide sequence ID" value="NC_009380.1"/>
</dbReference>
<protein>
    <submittedName>
        <fullName evidence="1">Uncharacterized protein</fullName>
    </submittedName>
</protein>
<name>A4X9B4_SALTO</name>
<dbReference type="Proteomes" id="UP000000235">
    <property type="component" value="Chromosome"/>
</dbReference>
<accession>A4X9B4</accession>
<reference evidence="2" key="1">
    <citation type="journal article" date="2007" name="Proc. Natl. Acad. Sci. U.S.A.">
        <title>Genome sequencing reveals complex secondary metabolome in the marine actinomycete Salinispora tropica.</title>
        <authorList>
            <person name="Udwary D.W."/>
            <person name="Zeigler L."/>
            <person name="Asolkar R.N."/>
            <person name="Singan V."/>
            <person name="Lapidus A."/>
            <person name="Fenical W."/>
            <person name="Jensen P.R."/>
            <person name="Moore B.S."/>
        </authorList>
    </citation>
    <scope>NUCLEOTIDE SEQUENCE [LARGE SCALE GENOMIC DNA]</scope>
    <source>
        <strain evidence="2">ATCC BAA-916 / DSM 44818 / CNB-440</strain>
    </source>
</reference>
<evidence type="ECO:0000313" key="2">
    <source>
        <dbReference type="Proteomes" id="UP000000235"/>
    </source>
</evidence>
<dbReference type="STRING" id="369723.Strop_3038"/>
<keyword evidence="2" id="KW-1185">Reference proteome</keyword>
<proteinExistence type="predicted"/>
<dbReference type="KEGG" id="stp:Strop_3038"/>
<dbReference type="EMBL" id="CP000667">
    <property type="protein sequence ID" value="ABP55475.1"/>
    <property type="molecule type" value="Genomic_DNA"/>
</dbReference>
<dbReference type="AlphaFoldDB" id="A4X9B4"/>
<dbReference type="HOGENOM" id="CLU_125494_1_0_11"/>
<dbReference type="eggNOG" id="ENOG50333YK">
    <property type="taxonomic scope" value="Bacteria"/>
</dbReference>